<feature type="non-terminal residue" evidence="1">
    <location>
        <position position="1"/>
    </location>
</feature>
<dbReference type="Proteomes" id="UP001174909">
    <property type="component" value="Unassembled WGS sequence"/>
</dbReference>
<comment type="caution">
    <text evidence="1">The sequence shown here is derived from an EMBL/GenBank/DDBJ whole genome shotgun (WGS) entry which is preliminary data.</text>
</comment>
<sequence length="62" mass="6984">ERETKRTNAKGVKRQAYQGGTFVGNHVHKLLKPNSIEHIGNKILREGQERGESMEKTVKGVI</sequence>
<dbReference type="EMBL" id="CASHTH010003674">
    <property type="protein sequence ID" value="CAI8047709.1"/>
    <property type="molecule type" value="Genomic_DNA"/>
</dbReference>
<keyword evidence="2" id="KW-1185">Reference proteome</keyword>
<evidence type="ECO:0000313" key="2">
    <source>
        <dbReference type="Proteomes" id="UP001174909"/>
    </source>
</evidence>
<accession>A0AA35X839</accession>
<name>A0AA35X839_GEOBA</name>
<organism evidence="1 2">
    <name type="scientific">Geodia barretti</name>
    <name type="common">Barrett's horny sponge</name>
    <dbReference type="NCBI Taxonomy" id="519541"/>
    <lineage>
        <taxon>Eukaryota</taxon>
        <taxon>Metazoa</taxon>
        <taxon>Porifera</taxon>
        <taxon>Demospongiae</taxon>
        <taxon>Heteroscleromorpha</taxon>
        <taxon>Tetractinellida</taxon>
        <taxon>Astrophorina</taxon>
        <taxon>Geodiidae</taxon>
        <taxon>Geodia</taxon>
    </lineage>
</organism>
<proteinExistence type="predicted"/>
<evidence type="ECO:0000313" key="1">
    <source>
        <dbReference type="EMBL" id="CAI8047709.1"/>
    </source>
</evidence>
<gene>
    <name evidence="1" type="ORF">GBAR_LOCUS26399</name>
</gene>
<protein>
    <submittedName>
        <fullName evidence="1">Uncharacterized protein</fullName>
    </submittedName>
</protein>
<dbReference type="AlphaFoldDB" id="A0AA35X839"/>
<reference evidence="1" key="1">
    <citation type="submission" date="2023-03" db="EMBL/GenBank/DDBJ databases">
        <authorList>
            <person name="Steffen K."/>
            <person name="Cardenas P."/>
        </authorList>
    </citation>
    <scope>NUCLEOTIDE SEQUENCE</scope>
</reference>